<name>A0A484RJ49_9ZZZZ</name>
<reference evidence="2" key="1">
    <citation type="submission" date="2019-03" db="EMBL/GenBank/DDBJ databases">
        <authorList>
            <person name="Danneels B."/>
        </authorList>
    </citation>
    <scope>NUCLEOTIDE SEQUENCE</scope>
</reference>
<dbReference type="EMBL" id="CAADIH010000033">
    <property type="protein sequence ID" value="VFR49272.1"/>
    <property type="molecule type" value="Genomic_DNA"/>
</dbReference>
<gene>
    <name evidence="2" type="ORF">BER1_2734</name>
    <name evidence="1" type="ORF">BER2_4595</name>
</gene>
<proteinExistence type="predicted"/>
<evidence type="ECO:0000313" key="2">
    <source>
        <dbReference type="EMBL" id="VFR50173.1"/>
    </source>
</evidence>
<sequence length="524" mass="58977">MVPSGLSPYRAQTGSQQFMSKERIETNPHKFWMTTCGLDTYGRSKRYARVDTPWNAFTHDRTGLVNAIWVDRVVSVYDAEKGLNRRFVILGAKVGSWQGPAVSHGEEAQRNLEIARAERIPVYGFEVEPKDPFSGRRDRVIAHFWLDRVHLLHPVYGISGMDLKERLQIDSAFRAHIKNSDVEDMLRTGYLFELLEPRGDVPGVAQDGFEEDDLDAEPDRLGWTEETARRILPVLIEHVLRQRDDVLVPLTYKELAQRIGRFDKNGRPWSRGLGRVLSRVTSLINAAAVRMMDRPPFLTTIVVLSHGQYKGLPSHGIKGTWRGYDLLNAADKRAKVTNEYSKILEFGSRWLEVLRLTGLEMASVEIEAGVANSSSGGAVGWGGGESPQHKALKEYVASHPAQFGAGPDWFVEQEHDLRSGDVIDVVFKSEHLWIGVEVKSRISDGGPLDYERGVYQAIKYAAVLEAQARADRPVNPPEVRVILAVETVLPSEWRQLAIDLSVEFMERVSSARKRSSLVKSKVCR</sequence>
<evidence type="ECO:0000313" key="1">
    <source>
        <dbReference type="EMBL" id="VFR49272.1"/>
    </source>
</evidence>
<dbReference type="EMBL" id="CAADIE010000035">
    <property type="protein sequence ID" value="VFR50173.1"/>
    <property type="molecule type" value="Genomic_DNA"/>
</dbReference>
<dbReference type="AlphaFoldDB" id="A0A484RJ49"/>
<accession>A0A484RJ49</accession>
<organism evidence="2">
    <name type="scientific">plant metagenome</name>
    <dbReference type="NCBI Taxonomy" id="1297885"/>
    <lineage>
        <taxon>unclassified sequences</taxon>
        <taxon>metagenomes</taxon>
        <taxon>organismal metagenomes</taxon>
    </lineage>
</organism>
<protein>
    <submittedName>
        <fullName evidence="2">Uncharacterized protein</fullName>
    </submittedName>
</protein>